<protein>
    <recommendedName>
        <fullName evidence="3">NADH-quinone oxidoreductase subunit C</fullName>
        <ecNumber evidence="3">7.1.1.-</ecNumber>
    </recommendedName>
    <alternativeName>
        <fullName evidence="3">NADH dehydrogenase I subunit C</fullName>
    </alternativeName>
    <alternativeName>
        <fullName evidence="3">NDH-1 subunit C</fullName>
    </alternativeName>
</protein>
<feature type="compositionally biased region" description="Basic and acidic residues" evidence="6">
    <location>
        <begin position="47"/>
        <end position="67"/>
    </location>
</feature>
<dbReference type="PROSITE" id="PS00542">
    <property type="entry name" value="COMPLEX1_30K"/>
    <property type="match status" value="1"/>
</dbReference>
<dbReference type="GO" id="GO:0005886">
    <property type="term" value="C:plasma membrane"/>
    <property type="evidence" value="ECO:0007669"/>
    <property type="project" value="UniProtKB-SubCell"/>
</dbReference>
<dbReference type="NCBIfam" id="TIGR01961">
    <property type="entry name" value="NuoC_fam"/>
    <property type="match status" value="1"/>
</dbReference>
<evidence type="ECO:0000313" key="9">
    <source>
        <dbReference type="Proteomes" id="UP000294937"/>
    </source>
</evidence>
<comment type="catalytic activity">
    <reaction evidence="3 5">
        <text>a quinone + NADH + 5 H(+)(in) = a quinol + NAD(+) + 4 H(+)(out)</text>
        <dbReference type="Rhea" id="RHEA:57888"/>
        <dbReference type="ChEBI" id="CHEBI:15378"/>
        <dbReference type="ChEBI" id="CHEBI:24646"/>
        <dbReference type="ChEBI" id="CHEBI:57540"/>
        <dbReference type="ChEBI" id="CHEBI:57945"/>
        <dbReference type="ChEBI" id="CHEBI:132124"/>
    </reaction>
</comment>
<evidence type="ECO:0000256" key="4">
    <source>
        <dbReference type="RuleBase" id="RU003456"/>
    </source>
</evidence>
<dbReference type="GO" id="GO:0048038">
    <property type="term" value="F:quinone binding"/>
    <property type="evidence" value="ECO:0007669"/>
    <property type="project" value="UniProtKB-KW"/>
</dbReference>
<feature type="region of interest" description="Disordered" evidence="6">
    <location>
        <begin position="1"/>
        <end position="113"/>
    </location>
</feature>
<dbReference type="PANTHER" id="PTHR10884:SF14">
    <property type="entry name" value="NADH DEHYDROGENASE [UBIQUINONE] IRON-SULFUR PROTEIN 3, MITOCHONDRIAL"/>
    <property type="match status" value="1"/>
</dbReference>
<evidence type="ECO:0000256" key="3">
    <source>
        <dbReference type="HAMAP-Rule" id="MF_01357"/>
    </source>
</evidence>
<keyword evidence="3" id="KW-1003">Cell membrane</keyword>
<evidence type="ECO:0000256" key="1">
    <source>
        <dbReference type="ARBA" id="ARBA00007569"/>
    </source>
</evidence>
<dbReference type="HAMAP" id="MF_01357">
    <property type="entry name" value="NDH1_NuoC"/>
    <property type="match status" value="1"/>
</dbReference>
<sequence length="264" mass="30132">MSEKEDRRQAEDEQTRKSQLPTAGVDPTSKEGINKEATSKASTGSNLEKEGQKEVAPKKSEDVKSKPTDTSGSTEKKPVASNRARPVGAARPRPSAKKEEKPLEPSPKQPILDQWVEKVKQRVAPEAVAEAYINRPTDHSPTMVIKKEYWLPLATLLKEEADWKFDFLRNLSGVDYETHFEIVYHFISLVHEHEIGIRVKIDRDEASVPTVSEIWKAANWNEREVYDLLGIHFEGHPNLKRILMPDDWVGYPLRKDYEPLDKEV</sequence>
<keyword evidence="3 4" id="KW-1278">Translocase</keyword>
<comment type="function">
    <text evidence="3">NDH-1 shuttles electrons from NADH, via FMN and iron-sulfur (Fe-S) centers, to quinones in the respiratory chain. The immediate electron acceptor for the enzyme in this species is believed to be a menaquinone. Couples the redox reaction to proton translocation (for every two electrons transferred, four hydrogen ions are translocated across the cytoplasmic membrane), and thus conserves the redox energy in a proton gradient.</text>
</comment>
<dbReference type="InterPro" id="IPR001268">
    <property type="entry name" value="NADH_UbQ_OxRdtase_30kDa_su"/>
</dbReference>
<keyword evidence="3 4" id="KW-0520">NAD</keyword>
<evidence type="ECO:0000256" key="2">
    <source>
        <dbReference type="ARBA" id="ARBA00022448"/>
    </source>
</evidence>
<dbReference type="EMBL" id="SMAG01000002">
    <property type="protein sequence ID" value="TCS95600.1"/>
    <property type="molecule type" value="Genomic_DNA"/>
</dbReference>
<feature type="compositionally biased region" description="Low complexity" evidence="6">
    <location>
        <begin position="83"/>
        <end position="93"/>
    </location>
</feature>
<keyword evidence="9" id="KW-1185">Reference proteome</keyword>
<accession>A0A4R3L930</accession>
<dbReference type="EC" id="7.1.1.-" evidence="3"/>
<gene>
    <name evidence="3" type="primary">nuoC</name>
    <name evidence="8" type="ORF">EDD58_102174</name>
</gene>
<dbReference type="InterPro" id="IPR020396">
    <property type="entry name" value="NADH_UbQ_OxRdtase_CS"/>
</dbReference>
<dbReference type="AlphaFoldDB" id="A0A4R3L930"/>
<dbReference type="OrthoDB" id="9803286at2"/>
<proteinExistence type="inferred from homology"/>
<dbReference type="GO" id="GO:0050136">
    <property type="term" value="F:NADH dehydrogenase (quinone) (non-electrogenic) activity"/>
    <property type="evidence" value="ECO:0007669"/>
    <property type="project" value="UniProtKB-UniRule"/>
</dbReference>
<comment type="caution">
    <text evidence="8">The sequence shown here is derived from an EMBL/GenBank/DDBJ whole genome shotgun (WGS) entry which is preliminary data.</text>
</comment>
<evidence type="ECO:0000256" key="5">
    <source>
        <dbReference type="RuleBase" id="RU003582"/>
    </source>
</evidence>
<feature type="domain" description="NADH:ubiquinone oxidoreductase 30kDa subunit" evidence="7">
    <location>
        <begin position="144"/>
        <end position="259"/>
    </location>
</feature>
<keyword evidence="2 3" id="KW-0813">Transport</keyword>
<name>A0A4R3L930_9BACL</name>
<organism evidence="8 9">
    <name type="scientific">Hazenella coriacea</name>
    <dbReference type="NCBI Taxonomy" id="1179467"/>
    <lineage>
        <taxon>Bacteria</taxon>
        <taxon>Bacillati</taxon>
        <taxon>Bacillota</taxon>
        <taxon>Bacilli</taxon>
        <taxon>Bacillales</taxon>
        <taxon>Thermoactinomycetaceae</taxon>
        <taxon>Hazenella</taxon>
    </lineage>
</organism>
<comment type="similarity">
    <text evidence="1 3 4">Belongs to the complex I 30 kDa subunit family.</text>
</comment>
<evidence type="ECO:0000256" key="6">
    <source>
        <dbReference type="SAM" id="MobiDB-lite"/>
    </source>
</evidence>
<dbReference type="InterPro" id="IPR010218">
    <property type="entry name" value="NADH_DH_suC"/>
</dbReference>
<dbReference type="RefSeq" id="WP_131923592.1">
    <property type="nucleotide sequence ID" value="NZ_SMAG01000002.1"/>
</dbReference>
<dbReference type="Proteomes" id="UP000294937">
    <property type="component" value="Unassembled WGS sequence"/>
</dbReference>
<dbReference type="GO" id="GO:0008137">
    <property type="term" value="F:NADH dehydrogenase (ubiquinone) activity"/>
    <property type="evidence" value="ECO:0007669"/>
    <property type="project" value="InterPro"/>
</dbReference>
<dbReference type="Gene3D" id="3.30.460.80">
    <property type="entry name" value="NADH:ubiquinone oxidoreductase, 30kDa subunit"/>
    <property type="match status" value="1"/>
</dbReference>
<evidence type="ECO:0000313" key="8">
    <source>
        <dbReference type="EMBL" id="TCS95600.1"/>
    </source>
</evidence>
<comment type="subcellular location">
    <subcellularLocation>
        <location evidence="3">Cell membrane</location>
        <topology evidence="3">Peripheral membrane protein</topology>
        <orientation evidence="3">Cytoplasmic side</orientation>
    </subcellularLocation>
</comment>
<feature type="compositionally biased region" description="Basic and acidic residues" evidence="6">
    <location>
        <begin position="1"/>
        <end position="16"/>
    </location>
</feature>
<dbReference type="InterPro" id="IPR037232">
    <property type="entry name" value="NADH_quin_OxRdtase_su_C/D-like"/>
</dbReference>
<dbReference type="PANTHER" id="PTHR10884">
    <property type="entry name" value="NADH DEHYDROGENASE UBIQUINONE IRON-SULFUR PROTEIN 3"/>
    <property type="match status" value="1"/>
</dbReference>
<dbReference type="Pfam" id="PF00329">
    <property type="entry name" value="Complex1_30kDa"/>
    <property type="match status" value="1"/>
</dbReference>
<feature type="compositionally biased region" description="Basic and acidic residues" evidence="6">
    <location>
        <begin position="28"/>
        <end position="38"/>
    </location>
</feature>
<evidence type="ECO:0000259" key="7">
    <source>
        <dbReference type="Pfam" id="PF00329"/>
    </source>
</evidence>
<keyword evidence="3 5" id="KW-0874">Quinone</keyword>
<keyword evidence="3" id="KW-0472">Membrane</keyword>
<reference evidence="8 9" key="1">
    <citation type="submission" date="2019-03" db="EMBL/GenBank/DDBJ databases">
        <title>Genomic Encyclopedia of Type Strains, Phase IV (KMG-IV): sequencing the most valuable type-strain genomes for metagenomic binning, comparative biology and taxonomic classification.</title>
        <authorList>
            <person name="Goeker M."/>
        </authorList>
    </citation>
    <scope>NUCLEOTIDE SEQUENCE [LARGE SCALE GENOMIC DNA]</scope>
    <source>
        <strain evidence="8 9">DSM 45707</strain>
    </source>
</reference>
<comment type="subunit">
    <text evidence="3">NDH-1 is composed of 14 different subunits. Subunits NuoB, C, D, E, F, and G constitute the peripheral sector of the complex.</text>
</comment>
<dbReference type="SUPFAM" id="SSF143243">
    <property type="entry name" value="Nqo5-like"/>
    <property type="match status" value="1"/>
</dbReference>